<keyword evidence="3" id="KW-0227">DNA damage</keyword>
<protein>
    <submittedName>
        <fullName evidence="7">UV DNA damage endonuclease</fullName>
        <ecNumber evidence="7">3.-.-.-</ecNumber>
    </submittedName>
</protein>
<keyword evidence="5 7" id="KW-0378">Hydrolase</keyword>
<proteinExistence type="predicted"/>
<keyword evidence="4" id="KW-0228">DNA excision</keyword>
<dbReference type="GO" id="GO:0009411">
    <property type="term" value="P:response to UV"/>
    <property type="evidence" value="ECO:0007669"/>
    <property type="project" value="InterPro"/>
</dbReference>
<keyword evidence="1" id="KW-0540">Nuclease</keyword>
<organism evidence="7 8">
    <name type="scientific">Gimesia fumaroli</name>
    <dbReference type="NCBI Taxonomy" id="2527976"/>
    <lineage>
        <taxon>Bacteria</taxon>
        <taxon>Pseudomonadati</taxon>
        <taxon>Planctomycetota</taxon>
        <taxon>Planctomycetia</taxon>
        <taxon>Planctomycetales</taxon>
        <taxon>Planctomycetaceae</taxon>
        <taxon>Gimesia</taxon>
    </lineage>
</organism>
<keyword evidence="2 7" id="KW-0255">Endonuclease</keyword>
<dbReference type="AlphaFoldDB" id="A0A518IGU1"/>
<dbReference type="PANTHER" id="PTHR31290">
    <property type="entry name" value="UV-DAMAGE ENDONUCLEASE"/>
    <property type="match status" value="1"/>
</dbReference>
<dbReference type="OrthoDB" id="9782576at2"/>
<dbReference type="GO" id="GO:0006289">
    <property type="term" value="P:nucleotide-excision repair"/>
    <property type="evidence" value="ECO:0007669"/>
    <property type="project" value="InterPro"/>
</dbReference>
<name>A0A518IGU1_9PLAN</name>
<evidence type="ECO:0000313" key="7">
    <source>
        <dbReference type="EMBL" id="QDV52285.1"/>
    </source>
</evidence>
<dbReference type="EMBL" id="CP037452">
    <property type="protein sequence ID" value="QDV52285.1"/>
    <property type="molecule type" value="Genomic_DNA"/>
</dbReference>
<evidence type="ECO:0000256" key="2">
    <source>
        <dbReference type="ARBA" id="ARBA00022759"/>
    </source>
</evidence>
<dbReference type="InterPro" id="IPR036237">
    <property type="entry name" value="Xyl_isomerase-like_sf"/>
</dbReference>
<keyword evidence="8" id="KW-1185">Reference proteome</keyword>
<dbReference type="EC" id="3.-.-.-" evidence="7"/>
<dbReference type="KEGG" id="gfm:Enr17x_43450"/>
<dbReference type="Pfam" id="PF03851">
    <property type="entry name" value="UvdE"/>
    <property type="match status" value="1"/>
</dbReference>
<dbReference type="SUPFAM" id="SSF51658">
    <property type="entry name" value="Xylose isomerase-like"/>
    <property type="match status" value="1"/>
</dbReference>
<accession>A0A518IGU1</accession>
<dbReference type="GO" id="GO:0004519">
    <property type="term" value="F:endonuclease activity"/>
    <property type="evidence" value="ECO:0007669"/>
    <property type="project" value="UniProtKB-KW"/>
</dbReference>
<reference evidence="7 8" key="1">
    <citation type="submission" date="2019-03" db="EMBL/GenBank/DDBJ databases">
        <title>Deep-cultivation of Planctomycetes and their phenomic and genomic characterization uncovers novel biology.</title>
        <authorList>
            <person name="Wiegand S."/>
            <person name="Jogler M."/>
            <person name="Boedeker C."/>
            <person name="Pinto D."/>
            <person name="Vollmers J."/>
            <person name="Rivas-Marin E."/>
            <person name="Kohn T."/>
            <person name="Peeters S.H."/>
            <person name="Heuer A."/>
            <person name="Rast P."/>
            <person name="Oberbeckmann S."/>
            <person name="Bunk B."/>
            <person name="Jeske O."/>
            <person name="Meyerdierks A."/>
            <person name="Storesund J.E."/>
            <person name="Kallscheuer N."/>
            <person name="Luecker S."/>
            <person name="Lage O.M."/>
            <person name="Pohl T."/>
            <person name="Merkel B.J."/>
            <person name="Hornburger P."/>
            <person name="Mueller R.-W."/>
            <person name="Bruemmer F."/>
            <person name="Labrenz M."/>
            <person name="Spormann A.M."/>
            <person name="Op den Camp H."/>
            <person name="Overmann J."/>
            <person name="Amann R."/>
            <person name="Jetten M.S.M."/>
            <person name="Mascher T."/>
            <person name="Medema M.H."/>
            <person name="Devos D.P."/>
            <person name="Kaster A.-K."/>
            <person name="Ovreas L."/>
            <person name="Rohde M."/>
            <person name="Galperin M.Y."/>
            <person name="Jogler C."/>
        </authorList>
    </citation>
    <scope>NUCLEOTIDE SEQUENCE [LARGE SCALE GENOMIC DNA]</scope>
    <source>
        <strain evidence="7 8">Enr17</strain>
    </source>
</reference>
<keyword evidence="6" id="KW-0234">DNA repair</keyword>
<evidence type="ECO:0000256" key="3">
    <source>
        <dbReference type="ARBA" id="ARBA00022763"/>
    </source>
</evidence>
<dbReference type="Proteomes" id="UP000318313">
    <property type="component" value="Chromosome"/>
</dbReference>
<sequence>MSQQKTPTSSIRLGLCCQFQDEPIKFRNTTVKANKNLDRPAALEKLAQLCQENARSLQAALEYCVQHDIGCFRINSQILPLKTHAECGYQMRDLPGGKAIVKRFQQCGDYVRKHGLRTCFHPDQFVVLNSPREEVVERSIAELEYQAEVAEWVGADVLNIHGGGAYGDKPAALKRFQQNLKRLSKRVRSRLTVENDDTTYTPSDLLPLCHKTGLPLVYDVHHHRCLRDELSIEEATEQALATWNREPLFHLSSPKEGWEGKNPKPHHDFIDVKDFPRHWEDRELTVEVEAKAKEQAVQKLSRALQRRRR</sequence>
<evidence type="ECO:0000256" key="6">
    <source>
        <dbReference type="ARBA" id="ARBA00023204"/>
    </source>
</evidence>
<evidence type="ECO:0000256" key="1">
    <source>
        <dbReference type="ARBA" id="ARBA00022722"/>
    </source>
</evidence>
<dbReference type="GO" id="GO:0016787">
    <property type="term" value="F:hydrolase activity"/>
    <property type="evidence" value="ECO:0007669"/>
    <property type="project" value="UniProtKB-KW"/>
</dbReference>
<dbReference type="NCBIfam" id="TIGR00629">
    <property type="entry name" value="uvde"/>
    <property type="match status" value="1"/>
</dbReference>
<dbReference type="Gene3D" id="3.20.20.150">
    <property type="entry name" value="Divalent-metal-dependent TIM barrel enzymes"/>
    <property type="match status" value="1"/>
</dbReference>
<dbReference type="RefSeq" id="WP_145311627.1">
    <property type="nucleotide sequence ID" value="NZ_CP037452.1"/>
</dbReference>
<dbReference type="PANTHER" id="PTHR31290:SF5">
    <property type="entry name" value="UV-DAMAGE ENDONUCLEASE"/>
    <property type="match status" value="1"/>
</dbReference>
<gene>
    <name evidence="7" type="primary">uvsE</name>
    <name evidence="7" type="ORF">Enr17x_43450</name>
</gene>
<evidence type="ECO:0000313" key="8">
    <source>
        <dbReference type="Proteomes" id="UP000318313"/>
    </source>
</evidence>
<evidence type="ECO:0000256" key="5">
    <source>
        <dbReference type="ARBA" id="ARBA00022801"/>
    </source>
</evidence>
<dbReference type="InterPro" id="IPR004601">
    <property type="entry name" value="UvdE"/>
</dbReference>
<evidence type="ECO:0000256" key="4">
    <source>
        <dbReference type="ARBA" id="ARBA00022769"/>
    </source>
</evidence>